<feature type="compositionally biased region" description="Basic residues" evidence="1">
    <location>
        <begin position="28"/>
        <end position="37"/>
    </location>
</feature>
<accession>A0AAV7P4X8</accession>
<protein>
    <submittedName>
        <fullName evidence="2">Uncharacterized protein</fullName>
    </submittedName>
</protein>
<dbReference type="Proteomes" id="UP001066276">
    <property type="component" value="Chromosome 7"/>
</dbReference>
<evidence type="ECO:0000313" key="2">
    <source>
        <dbReference type="EMBL" id="KAJ1122184.1"/>
    </source>
</evidence>
<gene>
    <name evidence="2" type="ORF">NDU88_000687</name>
</gene>
<dbReference type="EMBL" id="JANPWB010000011">
    <property type="protein sequence ID" value="KAJ1122184.1"/>
    <property type="molecule type" value="Genomic_DNA"/>
</dbReference>
<feature type="region of interest" description="Disordered" evidence="1">
    <location>
        <begin position="1"/>
        <end position="46"/>
    </location>
</feature>
<evidence type="ECO:0000313" key="3">
    <source>
        <dbReference type="Proteomes" id="UP001066276"/>
    </source>
</evidence>
<organism evidence="2 3">
    <name type="scientific">Pleurodeles waltl</name>
    <name type="common">Iberian ribbed newt</name>
    <dbReference type="NCBI Taxonomy" id="8319"/>
    <lineage>
        <taxon>Eukaryota</taxon>
        <taxon>Metazoa</taxon>
        <taxon>Chordata</taxon>
        <taxon>Craniata</taxon>
        <taxon>Vertebrata</taxon>
        <taxon>Euteleostomi</taxon>
        <taxon>Amphibia</taxon>
        <taxon>Batrachia</taxon>
        <taxon>Caudata</taxon>
        <taxon>Salamandroidea</taxon>
        <taxon>Salamandridae</taxon>
        <taxon>Pleurodelinae</taxon>
        <taxon>Pleurodeles</taxon>
    </lineage>
</organism>
<proteinExistence type="predicted"/>
<comment type="caution">
    <text evidence="2">The sequence shown here is derived from an EMBL/GenBank/DDBJ whole genome shotgun (WGS) entry which is preliminary data.</text>
</comment>
<name>A0AAV7P4X8_PLEWA</name>
<reference evidence="2" key="1">
    <citation type="journal article" date="2022" name="bioRxiv">
        <title>Sequencing and chromosome-scale assembly of the giantPleurodeles waltlgenome.</title>
        <authorList>
            <person name="Brown T."/>
            <person name="Elewa A."/>
            <person name="Iarovenko S."/>
            <person name="Subramanian E."/>
            <person name="Araus A.J."/>
            <person name="Petzold A."/>
            <person name="Susuki M."/>
            <person name="Suzuki K.-i.T."/>
            <person name="Hayashi T."/>
            <person name="Toyoda A."/>
            <person name="Oliveira C."/>
            <person name="Osipova E."/>
            <person name="Leigh N.D."/>
            <person name="Simon A."/>
            <person name="Yun M.H."/>
        </authorList>
    </citation>
    <scope>NUCLEOTIDE SEQUENCE</scope>
    <source>
        <strain evidence="2">20211129_DDA</strain>
        <tissue evidence="2">Liver</tissue>
    </source>
</reference>
<feature type="compositionally biased region" description="Basic and acidic residues" evidence="1">
    <location>
        <begin position="10"/>
        <end position="25"/>
    </location>
</feature>
<dbReference type="AlphaFoldDB" id="A0AAV7P4X8"/>
<keyword evidence="3" id="KW-1185">Reference proteome</keyword>
<sequence length="67" mass="7700">MPPRLGETVPHPKDQEQRSRTDGTRSKFQARRTKQHKPSTADSKKERAALLRRLRSQDSVSDVDSDQ</sequence>
<evidence type="ECO:0000256" key="1">
    <source>
        <dbReference type="SAM" id="MobiDB-lite"/>
    </source>
</evidence>